<sequence>MTKIIPLSPDVILNAMKLKKYRVFEGELNLNIIGVRSSDHRANTFNDVLCLLYQQKGKWQLKQYKATTDAGLYFRKQPCNVDGTAVLLPMQHKSCWRLGYHRGQYAALVQRGPMTVLRDNDKDSVIDTSIHHAQLQTGYFGINCHRASAQHESTKVDKWSAGCQVFANPKDFDEFMTLCRDSAKTYGPNFSYTLFEQADFQIEAAA</sequence>
<gene>
    <name evidence="1" type="ORF">L2764_02100</name>
</gene>
<comment type="caution">
    <text evidence="1">The sequence shown here is derived from an EMBL/GenBank/DDBJ whole genome shotgun (WGS) entry which is preliminary data.</text>
</comment>
<organism evidence="1 2">
    <name type="scientific">Shewanella surugensis</name>
    <dbReference type="NCBI Taxonomy" id="212020"/>
    <lineage>
        <taxon>Bacteria</taxon>
        <taxon>Pseudomonadati</taxon>
        <taxon>Pseudomonadota</taxon>
        <taxon>Gammaproteobacteria</taxon>
        <taxon>Alteromonadales</taxon>
        <taxon>Shewanellaceae</taxon>
        <taxon>Shewanella</taxon>
    </lineage>
</organism>
<name>A0ABT0L6J3_9GAMM</name>
<reference evidence="1 2" key="1">
    <citation type="submission" date="2022-01" db="EMBL/GenBank/DDBJ databases">
        <title>Whole genome-based taxonomy of the Shewanellaceae.</title>
        <authorList>
            <person name="Martin-Rodriguez A.J."/>
        </authorList>
    </citation>
    <scope>NUCLEOTIDE SEQUENCE [LARGE SCALE GENOMIC DNA]</scope>
    <source>
        <strain evidence="1 2">DSM 17177</strain>
    </source>
</reference>
<dbReference type="EMBL" id="JAKIKS010000004">
    <property type="protein sequence ID" value="MCL1123303.1"/>
    <property type="molecule type" value="Genomic_DNA"/>
</dbReference>
<dbReference type="Proteomes" id="UP001203423">
    <property type="component" value="Unassembled WGS sequence"/>
</dbReference>
<protein>
    <submittedName>
        <fullName evidence="1">Uncharacterized protein</fullName>
    </submittedName>
</protein>
<proteinExistence type="predicted"/>
<dbReference type="RefSeq" id="WP_248938586.1">
    <property type="nucleotide sequence ID" value="NZ_JAKIKS010000004.1"/>
</dbReference>
<keyword evidence="2" id="KW-1185">Reference proteome</keyword>
<evidence type="ECO:0000313" key="1">
    <source>
        <dbReference type="EMBL" id="MCL1123303.1"/>
    </source>
</evidence>
<accession>A0ABT0L6J3</accession>
<evidence type="ECO:0000313" key="2">
    <source>
        <dbReference type="Proteomes" id="UP001203423"/>
    </source>
</evidence>